<dbReference type="PROSITE" id="PS51257">
    <property type="entry name" value="PROKAR_LIPOPROTEIN"/>
    <property type="match status" value="1"/>
</dbReference>
<reference evidence="1" key="1">
    <citation type="journal article" date="2014" name="Front. Microbiol.">
        <title>High frequency of phylogenetically diverse reductive dehalogenase-homologous genes in deep subseafloor sedimentary metagenomes.</title>
        <authorList>
            <person name="Kawai M."/>
            <person name="Futagami T."/>
            <person name="Toyoda A."/>
            <person name="Takaki Y."/>
            <person name="Nishi S."/>
            <person name="Hori S."/>
            <person name="Arai W."/>
            <person name="Tsubouchi T."/>
            <person name="Morono Y."/>
            <person name="Uchiyama I."/>
            <person name="Ito T."/>
            <person name="Fujiyama A."/>
            <person name="Inagaki F."/>
            <person name="Takami H."/>
        </authorList>
    </citation>
    <scope>NUCLEOTIDE SEQUENCE</scope>
    <source>
        <strain evidence="1">Expedition CK06-06</strain>
    </source>
</reference>
<comment type="caution">
    <text evidence="1">The sequence shown here is derived from an EMBL/GenBank/DDBJ whole genome shotgun (WGS) entry which is preliminary data.</text>
</comment>
<dbReference type="InterPro" id="IPR025130">
    <property type="entry name" value="DUF4056"/>
</dbReference>
<name>X1KVH0_9ZZZZ</name>
<accession>X1KVH0</accession>
<dbReference type="AlphaFoldDB" id="X1KVH0"/>
<feature type="non-terminal residue" evidence="1">
    <location>
        <position position="311"/>
    </location>
</feature>
<protein>
    <recommendedName>
        <fullName evidence="2">DUF4056 domain-containing protein</fullName>
    </recommendedName>
</protein>
<dbReference type="Pfam" id="PF13265">
    <property type="entry name" value="DUF4056"/>
    <property type="match status" value="1"/>
</dbReference>
<evidence type="ECO:0000313" key="1">
    <source>
        <dbReference type="EMBL" id="GAI10703.1"/>
    </source>
</evidence>
<dbReference type="EMBL" id="BARV01003713">
    <property type="protein sequence ID" value="GAI10703.1"/>
    <property type="molecule type" value="Genomic_DNA"/>
</dbReference>
<evidence type="ECO:0008006" key="2">
    <source>
        <dbReference type="Google" id="ProtNLM"/>
    </source>
</evidence>
<organism evidence="1">
    <name type="scientific">marine sediment metagenome</name>
    <dbReference type="NCBI Taxonomy" id="412755"/>
    <lineage>
        <taxon>unclassified sequences</taxon>
        <taxon>metagenomes</taxon>
        <taxon>ecological metagenomes</taxon>
    </lineage>
</organism>
<gene>
    <name evidence="1" type="ORF">S06H3_08701</name>
</gene>
<proteinExistence type="predicted"/>
<sequence>MHSLEKVVKGLAYSGIIGLAVAGSSCSVDGVKPRLGSYASATVATNFQGLNDLGSHNSVLEGSGQLYTCKAGHIDLAHLRKSADWTRYFTNKTFEHLMEGDKEFSFKMKEPSKYFVKLDYPDNWADLSFRDRKQIANDVSINLGQYFTYTGVTWHEMITWFGYKSLGFYPEFPSSFSWEDGFSNFLGVYLAGKVLKDNVGDFDKSMTLALEEELIKLDVQPANVSKKAAEKVKGKWYSGDFLSVDMKKRNFSTGIDGGMIVPWIIPDVCECEGKEPQKYQLPDFGISKYGFSMKLEIEQVIRKLNQGRIQA</sequence>